<dbReference type="GO" id="GO:0016925">
    <property type="term" value="P:protein sumoylation"/>
    <property type="evidence" value="ECO:0007669"/>
    <property type="project" value="TreeGrafter"/>
</dbReference>
<dbReference type="PANTHER" id="PTHR22663">
    <property type="entry name" value="RING FINGER PROTEIN NARYA-RELATED"/>
    <property type="match status" value="1"/>
</dbReference>
<sequence length="230" mass="25918">MSNISQPPEFDFWEFVSCGICRLEYIKESGALSNIPFWITECGHVACNAHINADQSCAECGSTGIHVLAMSRDLEPPMSNWFESAPAALDAVGYALRFQVNTMASLVRFYKKKYLQYRPLYERLKEEHTESKRLRKLVDDLRSENQHLAQQLRGLGGEPGDMIESGKRRRADDEGRYAGQRTSSPRSIASLPTPVGPNRLTLPPSHHQPSFNSRQTHQSREPSGSQRNLA</sequence>
<keyword evidence="1" id="KW-0469">Meiosis</keyword>
<feature type="domain" description="RING-type" evidence="3">
    <location>
        <begin position="18"/>
        <end position="61"/>
    </location>
</feature>
<feature type="compositionally biased region" description="Polar residues" evidence="2">
    <location>
        <begin position="207"/>
        <end position="230"/>
    </location>
</feature>
<evidence type="ECO:0000256" key="1">
    <source>
        <dbReference type="ARBA" id="ARBA00023254"/>
    </source>
</evidence>
<dbReference type="GO" id="GO:0000795">
    <property type="term" value="C:synaptonemal complex"/>
    <property type="evidence" value="ECO:0007669"/>
    <property type="project" value="InterPro"/>
</dbReference>
<dbReference type="InterPro" id="IPR042123">
    <property type="entry name" value="Zip3/RNF212-like"/>
</dbReference>
<name>A0A4Q9PES9_9APHY</name>
<feature type="compositionally biased region" description="Basic and acidic residues" evidence="2">
    <location>
        <begin position="164"/>
        <end position="176"/>
    </location>
</feature>
<protein>
    <recommendedName>
        <fullName evidence="3">RING-type domain-containing protein</fullName>
    </recommendedName>
</protein>
<evidence type="ECO:0000313" key="5">
    <source>
        <dbReference type="EMBL" id="TBU65860.1"/>
    </source>
</evidence>
<dbReference type="InterPro" id="IPR001841">
    <property type="entry name" value="Znf_RING"/>
</dbReference>
<dbReference type="EMBL" id="ML143395">
    <property type="protein sequence ID" value="TBU32470.1"/>
    <property type="molecule type" value="Genomic_DNA"/>
</dbReference>
<organism evidence="5 6">
    <name type="scientific">Dichomitus squalens</name>
    <dbReference type="NCBI Taxonomy" id="114155"/>
    <lineage>
        <taxon>Eukaryota</taxon>
        <taxon>Fungi</taxon>
        <taxon>Dikarya</taxon>
        <taxon>Basidiomycota</taxon>
        <taxon>Agaricomycotina</taxon>
        <taxon>Agaricomycetes</taxon>
        <taxon>Polyporales</taxon>
        <taxon>Polyporaceae</taxon>
        <taxon>Dichomitus</taxon>
    </lineage>
</organism>
<dbReference type="OrthoDB" id="2535391at2759"/>
<dbReference type="PANTHER" id="PTHR22663:SF17">
    <property type="entry name" value="RING FINGER PROTEIN NARYA-RELATED"/>
    <property type="match status" value="1"/>
</dbReference>
<dbReference type="EMBL" id="ML145084">
    <property type="protein sequence ID" value="TBU65860.1"/>
    <property type="molecule type" value="Genomic_DNA"/>
</dbReference>
<proteinExistence type="predicted"/>
<evidence type="ECO:0000259" key="3">
    <source>
        <dbReference type="Pfam" id="PF14634"/>
    </source>
</evidence>
<accession>A0A4Q9PES9</accession>
<dbReference type="Proteomes" id="UP000292957">
    <property type="component" value="Unassembled WGS sequence"/>
</dbReference>
<evidence type="ECO:0000256" key="2">
    <source>
        <dbReference type="SAM" id="MobiDB-lite"/>
    </source>
</evidence>
<reference evidence="5 6" key="1">
    <citation type="submission" date="2019-01" db="EMBL/GenBank/DDBJ databases">
        <title>Draft genome sequences of three monokaryotic isolates of the white-rot basidiomycete fungus Dichomitus squalens.</title>
        <authorList>
            <consortium name="DOE Joint Genome Institute"/>
            <person name="Lopez S.C."/>
            <person name="Andreopoulos B."/>
            <person name="Pangilinan J."/>
            <person name="Lipzen A."/>
            <person name="Riley R."/>
            <person name="Ahrendt S."/>
            <person name="Ng V."/>
            <person name="Barry K."/>
            <person name="Daum C."/>
            <person name="Grigoriev I.V."/>
            <person name="Hilden K.S."/>
            <person name="Makela M.R."/>
            <person name="de Vries R.P."/>
        </authorList>
    </citation>
    <scope>NUCLEOTIDE SEQUENCE [LARGE SCALE GENOMIC DNA]</scope>
    <source>
        <strain evidence="5 6">CBS 464.89</strain>
        <strain evidence="4">OM18370.1</strain>
    </source>
</reference>
<dbReference type="GO" id="GO:0007129">
    <property type="term" value="P:homologous chromosome pairing at meiosis"/>
    <property type="evidence" value="ECO:0007669"/>
    <property type="project" value="TreeGrafter"/>
</dbReference>
<feature type="region of interest" description="Disordered" evidence="2">
    <location>
        <begin position="152"/>
        <end position="230"/>
    </location>
</feature>
<dbReference type="GO" id="GO:0019789">
    <property type="term" value="F:SUMO transferase activity"/>
    <property type="evidence" value="ECO:0007669"/>
    <property type="project" value="InterPro"/>
</dbReference>
<gene>
    <name evidence="5" type="ORF">BD310DRAFT_803202</name>
    <name evidence="4" type="ORF">BD311DRAFT_654920</name>
</gene>
<dbReference type="Pfam" id="PF14634">
    <property type="entry name" value="zf-RING_5"/>
    <property type="match status" value="1"/>
</dbReference>
<dbReference type="STRING" id="114155.A0A4Q9PES9"/>
<dbReference type="AlphaFoldDB" id="A0A4Q9PES9"/>
<evidence type="ECO:0000313" key="4">
    <source>
        <dbReference type="EMBL" id="TBU32470.1"/>
    </source>
</evidence>
<dbReference type="Proteomes" id="UP000292082">
    <property type="component" value="Unassembled WGS sequence"/>
</dbReference>
<keyword evidence="6" id="KW-1185">Reference proteome</keyword>
<evidence type="ECO:0000313" key="6">
    <source>
        <dbReference type="Proteomes" id="UP000292082"/>
    </source>
</evidence>
<dbReference type="GO" id="GO:0007131">
    <property type="term" value="P:reciprocal meiotic recombination"/>
    <property type="evidence" value="ECO:0007669"/>
    <property type="project" value="InterPro"/>
</dbReference>